<dbReference type="PANTHER" id="PTHR43133:SF51">
    <property type="entry name" value="RNA POLYMERASE SIGMA FACTOR"/>
    <property type="match status" value="1"/>
</dbReference>
<dbReference type="AlphaFoldDB" id="A0A221V2P6"/>
<evidence type="ECO:0000256" key="4">
    <source>
        <dbReference type="ARBA" id="ARBA00023163"/>
    </source>
</evidence>
<dbReference type="InterPro" id="IPR013249">
    <property type="entry name" value="RNA_pol_sigma70_r4_t2"/>
</dbReference>
<dbReference type="InterPro" id="IPR013325">
    <property type="entry name" value="RNA_pol_sigma_r2"/>
</dbReference>
<dbReference type="InterPro" id="IPR007627">
    <property type="entry name" value="RNA_pol_sigma70_r2"/>
</dbReference>
<dbReference type="SUPFAM" id="SSF88659">
    <property type="entry name" value="Sigma3 and sigma4 domains of RNA polymerase sigma factors"/>
    <property type="match status" value="1"/>
</dbReference>
<organism evidence="7 8">
    <name type="scientific">Arenibacter algicola</name>
    <dbReference type="NCBI Taxonomy" id="616991"/>
    <lineage>
        <taxon>Bacteria</taxon>
        <taxon>Pseudomonadati</taxon>
        <taxon>Bacteroidota</taxon>
        <taxon>Flavobacteriia</taxon>
        <taxon>Flavobacteriales</taxon>
        <taxon>Flavobacteriaceae</taxon>
        <taxon>Arenibacter</taxon>
    </lineage>
</organism>
<feature type="domain" description="RNA polymerase sigma-70 region 2" evidence="5">
    <location>
        <begin position="31"/>
        <end position="97"/>
    </location>
</feature>
<evidence type="ECO:0000256" key="3">
    <source>
        <dbReference type="ARBA" id="ARBA00023082"/>
    </source>
</evidence>
<dbReference type="InterPro" id="IPR036388">
    <property type="entry name" value="WH-like_DNA-bd_sf"/>
</dbReference>
<dbReference type="CDD" id="cd06171">
    <property type="entry name" value="Sigma70_r4"/>
    <property type="match status" value="1"/>
</dbReference>
<dbReference type="NCBIfam" id="TIGR02937">
    <property type="entry name" value="sigma70-ECF"/>
    <property type="match status" value="1"/>
</dbReference>
<dbReference type="GO" id="GO:0003677">
    <property type="term" value="F:DNA binding"/>
    <property type="evidence" value="ECO:0007669"/>
    <property type="project" value="InterPro"/>
</dbReference>
<protein>
    <submittedName>
        <fullName evidence="7">ECF RNA polymerase sigma-E factor</fullName>
    </submittedName>
</protein>
<accession>A0A221V2P6</accession>
<evidence type="ECO:0000313" key="8">
    <source>
        <dbReference type="Proteomes" id="UP000204551"/>
    </source>
</evidence>
<reference evidence="7 8" key="1">
    <citation type="submission" date="2017-07" db="EMBL/GenBank/DDBJ databases">
        <title>Genome Sequence of Arenibacter algicola Strain SMS7 Isolated from a culture of the Diatom Skeletonema marinoi.</title>
        <authorList>
            <person name="Topel M."/>
            <person name="Pinder M.I.M."/>
            <person name="Johansson O.N."/>
            <person name="Kourtchenko O."/>
            <person name="Godhe A."/>
            <person name="Clarke A.K."/>
        </authorList>
    </citation>
    <scope>NUCLEOTIDE SEQUENCE [LARGE SCALE GENOMIC DNA]</scope>
    <source>
        <strain evidence="7 8">SMS7</strain>
    </source>
</reference>
<name>A0A221V2P6_9FLAO</name>
<dbReference type="Pfam" id="PF08281">
    <property type="entry name" value="Sigma70_r4_2"/>
    <property type="match status" value="1"/>
</dbReference>
<dbReference type="RefSeq" id="WP_232514007.1">
    <property type="nucleotide sequence ID" value="NZ_CP022515.1"/>
</dbReference>
<evidence type="ECO:0000313" key="7">
    <source>
        <dbReference type="EMBL" id="ASO07867.1"/>
    </source>
</evidence>
<evidence type="ECO:0000259" key="5">
    <source>
        <dbReference type="Pfam" id="PF04542"/>
    </source>
</evidence>
<keyword evidence="2" id="KW-0805">Transcription regulation</keyword>
<dbReference type="GO" id="GO:0006352">
    <property type="term" value="P:DNA-templated transcription initiation"/>
    <property type="evidence" value="ECO:0007669"/>
    <property type="project" value="InterPro"/>
</dbReference>
<evidence type="ECO:0000256" key="2">
    <source>
        <dbReference type="ARBA" id="ARBA00023015"/>
    </source>
</evidence>
<dbReference type="SUPFAM" id="SSF88946">
    <property type="entry name" value="Sigma2 domain of RNA polymerase sigma factors"/>
    <property type="match status" value="1"/>
</dbReference>
<keyword evidence="4" id="KW-0804">Transcription</keyword>
<dbReference type="InterPro" id="IPR014284">
    <property type="entry name" value="RNA_pol_sigma-70_dom"/>
</dbReference>
<dbReference type="KEGG" id="aalg:AREALGSMS7_04468"/>
<dbReference type="Pfam" id="PF04542">
    <property type="entry name" value="Sigma70_r2"/>
    <property type="match status" value="1"/>
</dbReference>
<dbReference type="EMBL" id="CP022515">
    <property type="protein sequence ID" value="ASO07867.1"/>
    <property type="molecule type" value="Genomic_DNA"/>
</dbReference>
<sequence length="187" mass="22074">MELKSKMLIAEETLVIQLKQKDHQAKAFEVLVNTYKERLYWHIRRIVLSHDDTDDVLQNTFIKVFRNIDSFKGDSKLYSWMYRIATNEALSFLKSKSQKFKINNEKLMTKAVEDLRADVYFEGDEIQLKLQMAIATLPEKQKLIFNMKYFQEMKYEEISEILETSVGGLKASYHLASKKIEAFLKEN</sequence>
<dbReference type="InterPro" id="IPR013324">
    <property type="entry name" value="RNA_pol_sigma_r3/r4-like"/>
</dbReference>
<proteinExistence type="inferred from homology"/>
<dbReference type="Proteomes" id="UP000204551">
    <property type="component" value="Chromosome"/>
</dbReference>
<gene>
    <name evidence="7" type="ORF">AREALGSMS7_04468</name>
</gene>
<comment type="similarity">
    <text evidence="1">Belongs to the sigma-70 factor family. ECF subfamily.</text>
</comment>
<dbReference type="GO" id="GO:0016987">
    <property type="term" value="F:sigma factor activity"/>
    <property type="evidence" value="ECO:0007669"/>
    <property type="project" value="UniProtKB-KW"/>
</dbReference>
<dbReference type="Gene3D" id="1.10.1740.10">
    <property type="match status" value="1"/>
</dbReference>
<dbReference type="STRING" id="616991.GCA_000733925_02680"/>
<feature type="domain" description="RNA polymerase sigma factor 70 region 4 type 2" evidence="6">
    <location>
        <begin position="128"/>
        <end position="180"/>
    </location>
</feature>
<evidence type="ECO:0000256" key="1">
    <source>
        <dbReference type="ARBA" id="ARBA00010641"/>
    </source>
</evidence>
<dbReference type="Gene3D" id="1.10.10.10">
    <property type="entry name" value="Winged helix-like DNA-binding domain superfamily/Winged helix DNA-binding domain"/>
    <property type="match status" value="1"/>
</dbReference>
<dbReference type="InterPro" id="IPR039425">
    <property type="entry name" value="RNA_pol_sigma-70-like"/>
</dbReference>
<dbReference type="eggNOG" id="COG1595">
    <property type="taxonomic scope" value="Bacteria"/>
</dbReference>
<keyword evidence="3" id="KW-0731">Sigma factor</keyword>
<dbReference type="PANTHER" id="PTHR43133">
    <property type="entry name" value="RNA POLYMERASE ECF-TYPE SIGMA FACTO"/>
    <property type="match status" value="1"/>
</dbReference>
<evidence type="ECO:0000259" key="6">
    <source>
        <dbReference type="Pfam" id="PF08281"/>
    </source>
</evidence>